<protein>
    <submittedName>
        <fullName evidence="1">Uncharacterized protein</fullName>
    </submittedName>
</protein>
<organism evidence="1 2">
    <name type="scientific">Stylonychia lemnae</name>
    <name type="common">Ciliate</name>
    <dbReference type="NCBI Taxonomy" id="5949"/>
    <lineage>
        <taxon>Eukaryota</taxon>
        <taxon>Sar</taxon>
        <taxon>Alveolata</taxon>
        <taxon>Ciliophora</taxon>
        <taxon>Intramacronucleata</taxon>
        <taxon>Spirotrichea</taxon>
        <taxon>Stichotrichia</taxon>
        <taxon>Sporadotrichida</taxon>
        <taxon>Oxytrichidae</taxon>
        <taxon>Stylonychinae</taxon>
        <taxon>Stylonychia</taxon>
    </lineage>
</organism>
<dbReference type="AlphaFoldDB" id="A0A077ZYK3"/>
<sequence length="318" mass="37776">MKIFRFLPDKPQPLNQLGPSLIIVSPDFKYLESLWKRQTKLKLFLDQIKEEFIDAHQILLLPLQNLNIQEDHQDITYSGQFALIIEYKVDDEDRKDLLVKRLHDINLSRLTQEQLRHLCRESIEILLNLSSYNADFKVLNPDCFLLVKNKDVKLDLFYLSIFEDFKIEMSLDNDDHNEQVDQESIAREIQKQDGIKLNDLKQTYDSIKLIGMSKRYMFPGIDKLIQDKNLNKENDLSDKYRVYSLGVIIKEMNEKLKDQEVSNLSKDFMLTIQNQGSLDLMEHSLLQRDLDQSEFTMDFKYTIKKEDIHQFMHLMCIY</sequence>
<evidence type="ECO:0000313" key="1">
    <source>
        <dbReference type="EMBL" id="CDW75021.1"/>
    </source>
</evidence>
<dbReference type="InParanoid" id="A0A077ZYK3"/>
<gene>
    <name evidence="1" type="primary">Contig3901.g4164</name>
    <name evidence="1" type="ORF">STYLEM_4006</name>
</gene>
<keyword evidence="2" id="KW-1185">Reference proteome</keyword>
<name>A0A077ZYK3_STYLE</name>
<proteinExistence type="predicted"/>
<accession>A0A077ZYK3</accession>
<dbReference type="EMBL" id="CCKQ01003881">
    <property type="protein sequence ID" value="CDW75021.1"/>
    <property type="molecule type" value="Genomic_DNA"/>
</dbReference>
<reference evidence="1 2" key="1">
    <citation type="submission" date="2014-06" db="EMBL/GenBank/DDBJ databases">
        <authorList>
            <person name="Swart Estienne"/>
        </authorList>
    </citation>
    <scope>NUCLEOTIDE SEQUENCE [LARGE SCALE GENOMIC DNA]</scope>
    <source>
        <strain evidence="1 2">130c</strain>
    </source>
</reference>
<evidence type="ECO:0000313" key="2">
    <source>
        <dbReference type="Proteomes" id="UP000039865"/>
    </source>
</evidence>
<dbReference type="Proteomes" id="UP000039865">
    <property type="component" value="Unassembled WGS sequence"/>
</dbReference>